<feature type="compositionally biased region" description="Basic residues" evidence="1">
    <location>
        <begin position="36"/>
        <end position="47"/>
    </location>
</feature>
<feature type="transmembrane region" description="Helical" evidence="2">
    <location>
        <begin position="175"/>
        <end position="193"/>
    </location>
</feature>
<feature type="transmembrane region" description="Helical" evidence="2">
    <location>
        <begin position="205"/>
        <end position="228"/>
    </location>
</feature>
<sequence>MWTLKMSSDRSGRSIKSARGTFPVKGISEDEISQRSFHKSRSTKKQPPRSVAHHQERNKENIYESDEKLWGNNLHSDSSSEPGSESANPDDTSTTSMYQHMCSKYVHYINPCTFLRQFTNDEGTQELLTDIQRRDFFCFVMLIKCLQLLMIASLITLPSASPSLEGFLRDFHRHYVLIPFGLCSCIVALTRMCPLFRKMNSFYHAVGFFVVTCCYGYILASLSCFYSSHVISKVFWILPASVLFMAIFTVAMNLSVVRRLIYISALSSVLFFATAMALLPIVYEGNPGFEVSVDIWLPAVIAAEILIFLLIFELQSIIIGERGTIHKNDFLYPLVMSMHVVTVEFLFVPIRVCIQHAERLGGYRHLLIRP</sequence>
<keyword evidence="2" id="KW-0812">Transmembrane</keyword>
<comment type="caution">
    <text evidence="3">The sequence shown here is derived from an EMBL/GenBank/DDBJ whole genome shotgun (WGS) entry which is preliminary data.</text>
</comment>
<accession>A0A8J2J1A9</accession>
<feature type="region of interest" description="Disordered" evidence="1">
    <location>
        <begin position="1"/>
        <end position="94"/>
    </location>
</feature>
<evidence type="ECO:0000313" key="3">
    <source>
        <dbReference type="EMBL" id="CAG7668701.1"/>
    </source>
</evidence>
<evidence type="ECO:0000313" key="4">
    <source>
        <dbReference type="Proteomes" id="UP000708208"/>
    </source>
</evidence>
<keyword evidence="2" id="KW-0472">Membrane</keyword>
<dbReference type="Proteomes" id="UP000708208">
    <property type="component" value="Unassembled WGS sequence"/>
</dbReference>
<dbReference type="EMBL" id="CAJVCH010010931">
    <property type="protein sequence ID" value="CAG7668701.1"/>
    <property type="molecule type" value="Genomic_DNA"/>
</dbReference>
<keyword evidence="2" id="KW-1133">Transmembrane helix</keyword>
<evidence type="ECO:0000256" key="1">
    <source>
        <dbReference type="SAM" id="MobiDB-lite"/>
    </source>
</evidence>
<proteinExistence type="predicted"/>
<dbReference type="AlphaFoldDB" id="A0A8J2J1A9"/>
<gene>
    <name evidence="3" type="ORF">AFUS01_LOCUS1947</name>
</gene>
<feature type="transmembrane region" description="Helical" evidence="2">
    <location>
        <begin position="234"/>
        <end position="254"/>
    </location>
</feature>
<protein>
    <submittedName>
        <fullName evidence="3">Uncharacterized protein</fullName>
    </submittedName>
</protein>
<feature type="transmembrane region" description="Helical" evidence="2">
    <location>
        <begin position="330"/>
        <end position="350"/>
    </location>
</feature>
<feature type="compositionally biased region" description="Low complexity" evidence="1">
    <location>
        <begin position="76"/>
        <end position="86"/>
    </location>
</feature>
<reference evidence="3" key="1">
    <citation type="submission" date="2021-06" db="EMBL/GenBank/DDBJ databases">
        <authorList>
            <person name="Hodson N. C."/>
            <person name="Mongue J. A."/>
            <person name="Jaron S. K."/>
        </authorList>
    </citation>
    <scope>NUCLEOTIDE SEQUENCE</scope>
</reference>
<organism evidence="3 4">
    <name type="scientific">Allacma fusca</name>
    <dbReference type="NCBI Taxonomy" id="39272"/>
    <lineage>
        <taxon>Eukaryota</taxon>
        <taxon>Metazoa</taxon>
        <taxon>Ecdysozoa</taxon>
        <taxon>Arthropoda</taxon>
        <taxon>Hexapoda</taxon>
        <taxon>Collembola</taxon>
        <taxon>Symphypleona</taxon>
        <taxon>Sminthuridae</taxon>
        <taxon>Allacma</taxon>
    </lineage>
</organism>
<feature type="compositionally biased region" description="Basic and acidic residues" evidence="1">
    <location>
        <begin position="53"/>
        <end position="69"/>
    </location>
</feature>
<evidence type="ECO:0000256" key="2">
    <source>
        <dbReference type="SAM" id="Phobius"/>
    </source>
</evidence>
<keyword evidence="4" id="KW-1185">Reference proteome</keyword>
<name>A0A8J2J1A9_9HEXA</name>
<feature type="transmembrane region" description="Helical" evidence="2">
    <location>
        <begin position="295"/>
        <end position="318"/>
    </location>
</feature>
<feature type="transmembrane region" description="Helical" evidence="2">
    <location>
        <begin position="261"/>
        <end position="283"/>
    </location>
</feature>
<feature type="transmembrane region" description="Helical" evidence="2">
    <location>
        <begin position="136"/>
        <end position="155"/>
    </location>
</feature>